<comment type="caution">
    <text evidence="17">The sequence shown here is derived from an EMBL/GenBank/DDBJ whole genome shotgun (WGS) entry which is preliminary data.</text>
</comment>
<sequence>MVSQSRYMPSNLEHVEDLEKYRRGGFHPVHLGDKLEKVGAKHRYEVIHKLGYGGFSTVWLAHNLIEGGYFALKIVCASESSYGPPPPVKAVLDSHPGKIFVTELRRFVILGPNGSHICQVLPLTGPSLLSLSRVPYRLRPAACKNLGRQAAQALAFLHKRGLCHGDFTAANLVLAVSPALHRLSRQQILQLLGTPVQELVHPTGPKTTSASSPKYAVEPADLSKLGSSHLTDHLMVIDFDQTFGFGKTLPSGVPPSPGFHLGTPLASLAPEVIIEGAAGPGSDIWALGCTLFRMRAGIQLFTEWHNNMASNVLGDIFDTVLGAPPSKWRKIPFRKNGWPAASPRSGTDKAIDTCEFGQEEPYPDEDLRAKVYGIWDENRSKTGPALKAAESPIFWTVDPNVVPHWGNVRDGFPHIPPAEASQFLDLLRRMLDYDTKRRITADEALKHPWLAGGKK</sequence>
<dbReference type="Gene3D" id="3.30.200.20">
    <property type="entry name" value="Phosphorylase Kinase, domain 1"/>
    <property type="match status" value="1"/>
</dbReference>
<evidence type="ECO:0000313" key="17">
    <source>
        <dbReference type="EMBL" id="KAK0666773.1"/>
    </source>
</evidence>
<keyword evidence="18" id="KW-1185">Reference proteome</keyword>
<dbReference type="GO" id="GO:0005524">
    <property type="term" value="F:ATP binding"/>
    <property type="evidence" value="ECO:0007669"/>
    <property type="project" value="UniProtKB-UniRule"/>
</dbReference>
<dbReference type="SUPFAM" id="SSF56112">
    <property type="entry name" value="Protein kinase-like (PK-like)"/>
    <property type="match status" value="1"/>
</dbReference>
<comment type="catalytic activity">
    <reaction evidence="14">
        <text>L-seryl-[protein] + ATP = O-phospho-L-seryl-[protein] + ADP + H(+)</text>
        <dbReference type="Rhea" id="RHEA:17989"/>
        <dbReference type="Rhea" id="RHEA-COMP:9863"/>
        <dbReference type="Rhea" id="RHEA-COMP:11604"/>
        <dbReference type="ChEBI" id="CHEBI:15378"/>
        <dbReference type="ChEBI" id="CHEBI:29999"/>
        <dbReference type="ChEBI" id="CHEBI:30616"/>
        <dbReference type="ChEBI" id="CHEBI:83421"/>
        <dbReference type="ChEBI" id="CHEBI:456216"/>
        <dbReference type="EC" id="2.7.11.1"/>
    </reaction>
</comment>
<dbReference type="InterPro" id="IPR017441">
    <property type="entry name" value="Protein_kinase_ATP_BS"/>
</dbReference>
<evidence type="ECO:0000256" key="3">
    <source>
        <dbReference type="ARBA" id="ARBA00012513"/>
    </source>
</evidence>
<evidence type="ECO:0000313" key="18">
    <source>
        <dbReference type="Proteomes" id="UP001174997"/>
    </source>
</evidence>
<gene>
    <name evidence="17" type="ORF">QBC41DRAFT_325087</name>
</gene>
<comment type="subunit">
    <text evidence="2">Component of the EKC/KEOPS complex composed of at least BUD32, CGI121, GON7, KAE1 and PCC1; the whole complex dimerizes.</text>
</comment>
<dbReference type="PROSITE" id="PS50011">
    <property type="entry name" value="PROTEIN_KINASE_DOM"/>
    <property type="match status" value="1"/>
</dbReference>
<comment type="function">
    <text evidence="1">Component of the EKC/KEOPS complex that is required for the formation of a threonylcarbamoyl group on adenosine at position 37 (t(6)A37) in tRNAs that read codons beginning with adenine. The complex is probably involved in the transfer of the threonylcarbamoyl moiety of threonylcarbamoyl-AMP (TC-AMP) to the N6 group of A37. BUD32 has ATPase activity in the context of the EKC/KEOPS complex and likely plays a supporting role to the catalytic subunit KAE1. The EKC/KEOPS complex also promotes both telomere uncapping and telomere elongation. The complex is required for efficient recruitment of transcriptional coactivators.</text>
</comment>
<keyword evidence="10 15" id="KW-0067">ATP-binding</keyword>
<evidence type="ECO:0000256" key="4">
    <source>
        <dbReference type="ARBA" id="ARBA00013948"/>
    </source>
</evidence>
<evidence type="ECO:0000256" key="7">
    <source>
        <dbReference type="ARBA" id="ARBA00022679"/>
    </source>
</evidence>
<keyword evidence="6" id="KW-0723">Serine/threonine-protein kinase</keyword>
<dbReference type="EC" id="2.7.11.1" evidence="3"/>
<dbReference type="PANTHER" id="PTHR47634:SF9">
    <property type="entry name" value="PROTEIN KINASE DOMAIN-CONTAINING PROTEIN-RELATED"/>
    <property type="match status" value="1"/>
</dbReference>
<evidence type="ECO:0000256" key="15">
    <source>
        <dbReference type="PROSITE-ProRule" id="PRU10141"/>
    </source>
</evidence>
<dbReference type="InterPro" id="IPR051334">
    <property type="entry name" value="SRPK"/>
</dbReference>
<feature type="binding site" evidence="15">
    <location>
        <position position="73"/>
    </location>
    <ligand>
        <name>ATP</name>
        <dbReference type="ChEBI" id="CHEBI:30616"/>
    </ligand>
</feature>
<dbReference type="GO" id="GO:0050684">
    <property type="term" value="P:regulation of mRNA processing"/>
    <property type="evidence" value="ECO:0007669"/>
    <property type="project" value="TreeGrafter"/>
</dbReference>
<evidence type="ECO:0000259" key="16">
    <source>
        <dbReference type="PROSITE" id="PS50011"/>
    </source>
</evidence>
<name>A0AA40D8B8_9PEZI</name>
<dbReference type="PROSITE" id="PS00109">
    <property type="entry name" value="PROTEIN_KINASE_TYR"/>
    <property type="match status" value="1"/>
</dbReference>
<dbReference type="Gene3D" id="1.10.510.10">
    <property type="entry name" value="Transferase(Phosphotransferase) domain 1"/>
    <property type="match status" value="1"/>
</dbReference>
<evidence type="ECO:0000256" key="5">
    <source>
        <dbReference type="ARBA" id="ARBA00019973"/>
    </source>
</evidence>
<dbReference type="InterPro" id="IPR008266">
    <property type="entry name" value="Tyr_kinase_AS"/>
</dbReference>
<dbReference type="PROSITE" id="PS00107">
    <property type="entry name" value="PROTEIN_KINASE_ATP"/>
    <property type="match status" value="1"/>
</dbReference>
<feature type="domain" description="Protein kinase" evidence="16">
    <location>
        <begin position="44"/>
        <end position="450"/>
    </location>
</feature>
<comment type="catalytic activity">
    <reaction evidence="13">
        <text>L-threonyl-[protein] + ATP = O-phospho-L-threonyl-[protein] + ADP + H(+)</text>
        <dbReference type="Rhea" id="RHEA:46608"/>
        <dbReference type="Rhea" id="RHEA-COMP:11060"/>
        <dbReference type="Rhea" id="RHEA-COMP:11605"/>
        <dbReference type="ChEBI" id="CHEBI:15378"/>
        <dbReference type="ChEBI" id="CHEBI:30013"/>
        <dbReference type="ChEBI" id="CHEBI:30616"/>
        <dbReference type="ChEBI" id="CHEBI:61977"/>
        <dbReference type="ChEBI" id="CHEBI:456216"/>
        <dbReference type="EC" id="2.7.11.1"/>
    </reaction>
</comment>
<reference evidence="17" key="1">
    <citation type="submission" date="2023-06" db="EMBL/GenBank/DDBJ databases">
        <title>Genome-scale phylogeny and comparative genomics of the fungal order Sordariales.</title>
        <authorList>
            <consortium name="Lawrence Berkeley National Laboratory"/>
            <person name="Hensen N."/>
            <person name="Bonometti L."/>
            <person name="Westerberg I."/>
            <person name="Brannstrom I.O."/>
            <person name="Guillou S."/>
            <person name="Cros-Aarteil S."/>
            <person name="Calhoun S."/>
            <person name="Haridas S."/>
            <person name="Kuo A."/>
            <person name="Mondo S."/>
            <person name="Pangilinan J."/>
            <person name="Riley R."/>
            <person name="Labutti K."/>
            <person name="Andreopoulos B."/>
            <person name="Lipzen A."/>
            <person name="Chen C."/>
            <person name="Yanf M."/>
            <person name="Daum C."/>
            <person name="Ng V."/>
            <person name="Clum A."/>
            <person name="Steindorff A."/>
            <person name="Ohm R."/>
            <person name="Martin F."/>
            <person name="Silar P."/>
            <person name="Natvig D."/>
            <person name="Lalanne C."/>
            <person name="Gautier V."/>
            <person name="Ament-Velasquez S.L."/>
            <person name="Kruys A."/>
            <person name="Hutchinson M.I."/>
            <person name="Powell A.J."/>
            <person name="Barry K."/>
            <person name="Miller A.N."/>
            <person name="Grigoriev I.V."/>
            <person name="Debuchy R."/>
            <person name="Gladieux P."/>
            <person name="Thoren M.H."/>
            <person name="Johannesson H."/>
        </authorList>
    </citation>
    <scope>NUCLEOTIDE SEQUENCE</scope>
    <source>
        <strain evidence="17">CBS 307.81</strain>
    </source>
</reference>
<keyword evidence="7" id="KW-0808">Transferase</keyword>
<dbReference type="Proteomes" id="UP001174997">
    <property type="component" value="Unassembled WGS sequence"/>
</dbReference>
<evidence type="ECO:0000256" key="1">
    <source>
        <dbReference type="ARBA" id="ARBA00003747"/>
    </source>
</evidence>
<accession>A0AA40D8B8</accession>
<organism evidence="17 18">
    <name type="scientific">Cercophora samala</name>
    <dbReference type="NCBI Taxonomy" id="330535"/>
    <lineage>
        <taxon>Eukaryota</taxon>
        <taxon>Fungi</taxon>
        <taxon>Dikarya</taxon>
        <taxon>Ascomycota</taxon>
        <taxon>Pezizomycotina</taxon>
        <taxon>Sordariomycetes</taxon>
        <taxon>Sordariomycetidae</taxon>
        <taxon>Sordariales</taxon>
        <taxon>Lasiosphaeriaceae</taxon>
        <taxon>Cercophora</taxon>
    </lineage>
</organism>
<dbReference type="Pfam" id="PF00069">
    <property type="entry name" value="Pkinase"/>
    <property type="match status" value="1"/>
</dbReference>
<dbReference type="GO" id="GO:0004674">
    <property type="term" value="F:protein serine/threonine kinase activity"/>
    <property type="evidence" value="ECO:0007669"/>
    <property type="project" value="UniProtKB-KW"/>
</dbReference>
<dbReference type="PANTHER" id="PTHR47634">
    <property type="entry name" value="PROTEIN KINASE DOMAIN-CONTAINING PROTEIN-RELATED"/>
    <property type="match status" value="1"/>
</dbReference>
<dbReference type="InterPro" id="IPR011009">
    <property type="entry name" value="Kinase-like_dom_sf"/>
</dbReference>
<evidence type="ECO:0000256" key="11">
    <source>
        <dbReference type="ARBA" id="ARBA00030980"/>
    </source>
</evidence>
<evidence type="ECO:0000256" key="2">
    <source>
        <dbReference type="ARBA" id="ARBA00011534"/>
    </source>
</evidence>
<dbReference type="GO" id="GO:0000245">
    <property type="term" value="P:spliceosomal complex assembly"/>
    <property type="evidence" value="ECO:0007669"/>
    <property type="project" value="TreeGrafter"/>
</dbReference>
<dbReference type="SMART" id="SM00220">
    <property type="entry name" value="S_TKc"/>
    <property type="match status" value="1"/>
</dbReference>
<dbReference type="InterPro" id="IPR000719">
    <property type="entry name" value="Prot_kinase_dom"/>
</dbReference>
<evidence type="ECO:0000256" key="13">
    <source>
        <dbReference type="ARBA" id="ARBA00047899"/>
    </source>
</evidence>
<evidence type="ECO:0000256" key="9">
    <source>
        <dbReference type="ARBA" id="ARBA00022777"/>
    </source>
</evidence>
<evidence type="ECO:0000256" key="12">
    <source>
        <dbReference type="ARBA" id="ARBA00033194"/>
    </source>
</evidence>
<evidence type="ECO:0000256" key="14">
    <source>
        <dbReference type="ARBA" id="ARBA00048679"/>
    </source>
</evidence>
<dbReference type="EMBL" id="JAULSY010000082">
    <property type="protein sequence ID" value="KAK0666773.1"/>
    <property type="molecule type" value="Genomic_DNA"/>
</dbReference>
<protein>
    <recommendedName>
        <fullName evidence="5">EKC/KEOPS complex subunit BUD32</fullName>
        <ecNumber evidence="3">2.7.11.1</ecNumber>
    </recommendedName>
    <alternativeName>
        <fullName evidence="11 12">Atypical Serine/threonine protein kinase BUD32</fullName>
    </alternativeName>
    <alternativeName>
        <fullName evidence="4">EKC/KEOPS complex subunit bud32</fullName>
    </alternativeName>
</protein>
<evidence type="ECO:0000256" key="10">
    <source>
        <dbReference type="ARBA" id="ARBA00022840"/>
    </source>
</evidence>
<proteinExistence type="predicted"/>
<keyword evidence="9 17" id="KW-0418">Kinase</keyword>
<evidence type="ECO:0000256" key="8">
    <source>
        <dbReference type="ARBA" id="ARBA00022741"/>
    </source>
</evidence>
<keyword evidence="8 15" id="KW-0547">Nucleotide-binding</keyword>
<evidence type="ECO:0000256" key="6">
    <source>
        <dbReference type="ARBA" id="ARBA00022527"/>
    </source>
</evidence>
<dbReference type="AlphaFoldDB" id="A0AA40D8B8"/>